<dbReference type="PANTHER" id="PTHR23235:SF120">
    <property type="entry name" value="KRUPPEL-LIKE FACTOR 15"/>
    <property type="match status" value="1"/>
</dbReference>
<feature type="domain" description="C2H2-type" evidence="6">
    <location>
        <begin position="479"/>
        <end position="507"/>
    </location>
</feature>
<keyword evidence="2 4" id="KW-0863">Zinc-finger</keyword>
<evidence type="ECO:0000313" key="7">
    <source>
        <dbReference type="EMBL" id="KAH6601417.1"/>
    </source>
</evidence>
<dbReference type="Pfam" id="PF00096">
    <property type="entry name" value="zf-C2H2"/>
    <property type="match status" value="2"/>
</dbReference>
<dbReference type="PROSITE" id="PS50157">
    <property type="entry name" value="ZINC_FINGER_C2H2_2"/>
    <property type="match status" value="2"/>
</dbReference>
<feature type="domain" description="C2H2-type" evidence="6">
    <location>
        <begin position="449"/>
        <end position="478"/>
    </location>
</feature>
<dbReference type="InterPro" id="IPR036236">
    <property type="entry name" value="Znf_C2H2_sf"/>
</dbReference>
<dbReference type="Proteomes" id="UP001648503">
    <property type="component" value="Unassembled WGS sequence"/>
</dbReference>
<reference evidence="7 8" key="1">
    <citation type="submission" date="2021-02" db="EMBL/GenBank/DDBJ databases">
        <title>Variation within the Batrachochytrium salamandrivorans European outbreak.</title>
        <authorList>
            <person name="Kelly M."/>
            <person name="Pasmans F."/>
            <person name="Shea T.P."/>
            <person name="Munoz J.F."/>
            <person name="Carranza S."/>
            <person name="Cuomo C.A."/>
            <person name="Martel A."/>
        </authorList>
    </citation>
    <scope>NUCLEOTIDE SEQUENCE [LARGE SCALE GENOMIC DNA]</scope>
    <source>
        <strain evidence="7 8">AMFP18/2</strain>
    </source>
</reference>
<dbReference type="SUPFAM" id="SSF57667">
    <property type="entry name" value="beta-beta-alpha zinc fingers"/>
    <property type="match status" value="1"/>
</dbReference>
<sequence>MHYFQSSHPLNTAHSVSGGACVDVPLARSARMCEHHTVYDPLCTVHLASRSQPSCHTAVSTTASLLSTTPEVVAQEVSALHYQPHCRYHSNEQQQCYYYYQPHQLGNSHSQQHQWLPVAASQVANRTLYAPFQSEQFMYYHHDSYQQQHQHQQQQQQQQHQQMPLSSGSRDPSGCDSPTTTSSSSPASVLFALLQEPSAFTIQDSMTWPIPASTPAVSADSVFCENNIMQSIIHSSLTPLPLSLLSTDATASSSALTSSRTVTPPVMPLNSTYPMFSPLITPFEAADFRPQQKHGDISPSILGTNDEMWQIEMNPMVVAHSTSEARWVQHSPIYHHTVSPSPVTKALDIKGTSLPSDHQRRHSSALPLVHLPISTAKYAWSDSIDFSERTNDAGVCIDGPFSGLANASVKSEPPLCLPTKISSQPEASPVTASSKTRSSCPNVAPHRKCHCTFSGCNRWFTRKNNLDAHYRTHTGERPAVCTECKKTFNRKHDLSRHISSVHSKSDRYGPCLKCGARFPRQDAFKRHMYTCSRQPE</sequence>
<evidence type="ECO:0000256" key="1">
    <source>
        <dbReference type="ARBA" id="ARBA00022723"/>
    </source>
</evidence>
<dbReference type="PROSITE" id="PS00028">
    <property type="entry name" value="ZINC_FINGER_C2H2_1"/>
    <property type="match status" value="2"/>
</dbReference>
<evidence type="ECO:0000256" key="4">
    <source>
        <dbReference type="PROSITE-ProRule" id="PRU00042"/>
    </source>
</evidence>
<feature type="region of interest" description="Disordered" evidence="5">
    <location>
        <begin position="144"/>
        <end position="186"/>
    </location>
</feature>
<dbReference type="InterPro" id="IPR013087">
    <property type="entry name" value="Znf_C2H2_type"/>
</dbReference>
<evidence type="ECO:0000256" key="5">
    <source>
        <dbReference type="SAM" id="MobiDB-lite"/>
    </source>
</evidence>
<dbReference type="PANTHER" id="PTHR23235">
    <property type="entry name" value="KRUEPPEL-LIKE TRANSCRIPTION FACTOR"/>
    <property type="match status" value="1"/>
</dbReference>
<evidence type="ECO:0000256" key="3">
    <source>
        <dbReference type="ARBA" id="ARBA00022833"/>
    </source>
</evidence>
<proteinExistence type="predicted"/>
<accession>A0ABQ8FRI7</accession>
<evidence type="ECO:0000259" key="6">
    <source>
        <dbReference type="PROSITE" id="PS50157"/>
    </source>
</evidence>
<protein>
    <recommendedName>
        <fullName evidence="6">C2H2-type domain-containing protein</fullName>
    </recommendedName>
</protein>
<keyword evidence="3" id="KW-0862">Zinc</keyword>
<keyword evidence="1" id="KW-0479">Metal-binding</keyword>
<organism evidence="7 8">
    <name type="scientific">Batrachochytrium salamandrivorans</name>
    <dbReference type="NCBI Taxonomy" id="1357716"/>
    <lineage>
        <taxon>Eukaryota</taxon>
        <taxon>Fungi</taxon>
        <taxon>Fungi incertae sedis</taxon>
        <taxon>Chytridiomycota</taxon>
        <taxon>Chytridiomycota incertae sedis</taxon>
        <taxon>Chytridiomycetes</taxon>
        <taxon>Rhizophydiales</taxon>
        <taxon>Rhizophydiales incertae sedis</taxon>
        <taxon>Batrachochytrium</taxon>
    </lineage>
</organism>
<comment type="caution">
    <text evidence="7">The sequence shown here is derived from an EMBL/GenBank/DDBJ whole genome shotgun (WGS) entry which is preliminary data.</text>
</comment>
<keyword evidence="8" id="KW-1185">Reference proteome</keyword>
<feature type="compositionally biased region" description="Low complexity" evidence="5">
    <location>
        <begin position="146"/>
        <end position="162"/>
    </location>
</feature>
<gene>
    <name evidence="7" type="ORF">BASA50_001607</name>
</gene>
<dbReference type="Pfam" id="PF12874">
    <property type="entry name" value="zf-met"/>
    <property type="match status" value="1"/>
</dbReference>
<name>A0ABQ8FRI7_9FUNG</name>
<feature type="compositionally biased region" description="Low complexity" evidence="5">
    <location>
        <begin position="172"/>
        <end position="186"/>
    </location>
</feature>
<dbReference type="EMBL" id="JAFCIX010000006">
    <property type="protein sequence ID" value="KAH6601417.1"/>
    <property type="molecule type" value="Genomic_DNA"/>
</dbReference>
<dbReference type="SMART" id="SM00355">
    <property type="entry name" value="ZnF_C2H2"/>
    <property type="match status" value="3"/>
</dbReference>
<dbReference type="Gene3D" id="3.30.160.60">
    <property type="entry name" value="Classic Zinc Finger"/>
    <property type="match status" value="2"/>
</dbReference>
<evidence type="ECO:0000313" key="8">
    <source>
        <dbReference type="Proteomes" id="UP001648503"/>
    </source>
</evidence>
<evidence type="ECO:0000256" key="2">
    <source>
        <dbReference type="ARBA" id="ARBA00022771"/>
    </source>
</evidence>